<protein>
    <recommendedName>
        <fullName evidence="16">FYVE, RhoGEF and PH domain-containing protein 4</fullName>
    </recommendedName>
</protein>
<dbReference type="GO" id="GO:0005085">
    <property type="term" value="F:guanyl-nucleotide exchange factor activity"/>
    <property type="evidence" value="ECO:0007669"/>
    <property type="project" value="UniProtKB-KW"/>
</dbReference>
<dbReference type="InterPro" id="IPR000219">
    <property type="entry name" value="DH_dom"/>
</dbReference>
<evidence type="ECO:0000256" key="5">
    <source>
        <dbReference type="ARBA" id="ARBA00022771"/>
    </source>
</evidence>
<evidence type="ECO:0000313" key="15">
    <source>
        <dbReference type="Proteomes" id="UP000007879"/>
    </source>
</evidence>
<dbReference type="GO" id="GO:0005856">
    <property type="term" value="C:cytoskeleton"/>
    <property type="evidence" value="ECO:0007669"/>
    <property type="project" value="UniProtKB-SubCell"/>
</dbReference>
<dbReference type="Pfam" id="PF00621">
    <property type="entry name" value="RhoGEF"/>
    <property type="match status" value="1"/>
</dbReference>
<evidence type="ECO:0000256" key="1">
    <source>
        <dbReference type="ARBA" id="ARBA00004245"/>
    </source>
</evidence>
<keyword evidence="15" id="KW-1185">Reference proteome</keyword>
<dbReference type="Gene3D" id="1.20.900.10">
    <property type="entry name" value="Dbl homology (DH) domain"/>
    <property type="match status" value="1"/>
</dbReference>
<name>A0AAN0JVB2_AMPQE</name>
<evidence type="ECO:0000256" key="6">
    <source>
        <dbReference type="ARBA" id="ARBA00022833"/>
    </source>
</evidence>
<feature type="domain" description="PH" evidence="11">
    <location>
        <begin position="348"/>
        <end position="442"/>
    </location>
</feature>
<dbReference type="KEGG" id="aqu:105315214"/>
<dbReference type="GeneID" id="105315214"/>
<dbReference type="InterPro" id="IPR011993">
    <property type="entry name" value="PH-like_dom_sf"/>
</dbReference>
<dbReference type="Pfam" id="PF22697">
    <property type="entry name" value="SOS1_NGEF_PH"/>
    <property type="match status" value="1"/>
</dbReference>
<evidence type="ECO:0000256" key="10">
    <source>
        <dbReference type="SAM" id="MobiDB-lite"/>
    </source>
</evidence>
<keyword evidence="2" id="KW-0963">Cytoplasm</keyword>
<feature type="region of interest" description="Disordered" evidence="10">
    <location>
        <begin position="478"/>
        <end position="498"/>
    </location>
</feature>
<dbReference type="SMART" id="SM00233">
    <property type="entry name" value="PH"/>
    <property type="match status" value="2"/>
</dbReference>
<dbReference type="Pfam" id="PF01363">
    <property type="entry name" value="FYVE"/>
    <property type="match status" value="1"/>
</dbReference>
<dbReference type="PANTHER" id="PTHR12673:SF267">
    <property type="entry name" value="PROTEIN CBG10230"/>
    <property type="match status" value="1"/>
</dbReference>
<evidence type="ECO:0000313" key="14">
    <source>
        <dbReference type="EnsemblMetazoa" id="XP_019861007.1"/>
    </source>
</evidence>
<dbReference type="EnsemblMetazoa" id="XM_020005448.1">
    <property type="protein sequence ID" value="XP_019861007.1"/>
    <property type="gene ID" value="LOC105315214"/>
</dbReference>
<dbReference type="SMART" id="SM00064">
    <property type="entry name" value="FYVE"/>
    <property type="match status" value="1"/>
</dbReference>
<evidence type="ECO:0000256" key="2">
    <source>
        <dbReference type="ARBA" id="ARBA00022490"/>
    </source>
</evidence>
<reference evidence="15" key="1">
    <citation type="journal article" date="2010" name="Nature">
        <title>The Amphimedon queenslandica genome and the evolution of animal complexity.</title>
        <authorList>
            <person name="Srivastava M."/>
            <person name="Simakov O."/>
            <person name="Chapman J."/>
            <person name="Fahey B."/>
            <person name="Gauthier M.E."/>
            <person name="Mitros T."/>
            <person name="Richards G.S."/>
            <person name="Conaco C."/>
            <person name="Dacre M."/>
            <person name="Hellsten U."/>
            <person name="Larroux C."/>
            <person name="Putnam N.H."/>
            <person name="Stanke M."/>
            <person name="Adamska M."/>
            <person name="Darling A."/>
            <person name="Degnan S.M."/>
            <person name="Oakley T.H."/>
            <person name="Plachetzki D.C."/>
            <person name="Zhai Y."/>
            <person name="Adamski M."/>
            <person name="Calcino A."/>
            <person name="Cummins S.F."/>
            <person name="Goodstein D.M."/>
            <person name="Harris C."/>
            <person name="Jackson D.J."/>
            <person name="Leys S.P."/>
            <person name="Shu S."/>
            <person name="Woodcroft B.J."/>
            <person name="Vervoort M."/>
            <person name="Kosik K.S."/>
            <person name="Manning G."/>
            <person name="Degnan B.M."/>
            <person name="Rokhsar D.S."/>
        </authorList>
    </citation>
    <scope>NUCLEOTIDE SEQUENCE [LARGE SCALE GENOMIC DNA]</scope>
</reference>
<evidence type="ECO:0000256" key="7">
    <source>
        <dbReference type="ARBA" id="ARBA00023212"/>
    </source>
</evidence>
<feature type="domain" description="DH" evidence="12">
    <location>
        <begin position="1"/>
        <end position="95"/>
    </location>
</feature>
<evidence type="ECO:0000259" key="13">
    <source>
        <dbReference type="PROSITE" id="PS50178"/>
    </source>
</evidence>
<dbReference type="GO" id="GO:0008270">
    <property type="term" value="F:zinc ion binding"/>
    <property type="evidence" value="ECO:0007669"/>
    <property type="project" value="UniProtKB-KW"/>
</dbReference>
<dbReference type="GO" id="GO:0005737">
    <property type="term" value="C:cytoplasm"/>
    <property type="evidence" value="ECO:0007669"/>
    <property type="project" value="TreeGrafter"/>
</dbReference>
<keyword evidence="5 8" id="KW-0863">Zinc-finger</keyword>
<dbReference type="AlphaFoldDB" id="A0AAN0JVB2"/>
<dbReference type="RefSeq" id="XP_019861007.1">
    <property type="nucleotide sequence ID" value="XM_020005448.1"/>
</dbReference>
<evidence type="ECO:0000256" key="8">
    <source>
        <dbReference type="PROSITE-ProRule" id="PRU00091"/>
    </source>
</evidence>
<dbReference type="PANTHER" id="PTHR12673">
    <property type="entry name" value="FACIOGENITAL DYSPLASIA PROTEIN"/>
    <property type="match status" value="1"/>
</dbReference>
<dbReference type="InterPro" id="IPR001849">
    <property type="entry name" value="PH_domain"/>
</dbReference>
<proteinExistence type="predicted"/>
<keyword evidence="3" id="KW-0344">Guanine-nucleotide releasing factor</keyword>
<dbReference type="SUPFAM" id="SSF57903">
    <property type="entry name" value="FYVE/PHD zinc finger"/>
    <property type="match status" value="1"/>
</dbReference>
<reference evidence="14" key="2">
    <citation type="submission" date="2024-06" db="UniProtKB">
        <authorList>
            <consortium name="EnsemblMetazoa"/>
        </authorList>
    </citation>
    <scope>IDENTIFICATION</scope>
</reference>
<dbReference type="SUPFAM" id="SSF50729">
    <property type="entry name" value="PH domain-like"/>
    <property type="match status" value="2"/>
</dbReference>
<dbReference type="InterPro" id="IPR055251">
    <property type="entry name" value="SOS1_NGEF_PH"/>
</dbReference>
<feature type="domain" description="PH" evidence="11">
    <location>
        <begin position="125"/>
        <end position="219"/>
    </location>
</feature>
<feature type="compositionally biased region" description="Polar residues" evidence="10">
    <location>
        <begin position="486"/>
        <end position="498"/>
    </location>
</feature>
<dbReference type="PROSITE" id="PS50010">
    <property type="entry name" value="DH_2"/>
    <property type="match status" value="1"/>
</dbReference>
<keyword evidence="6" id="KW-0862">Zinc</keyword>
<accession>A0AAN0JVB2</accession>
<dbReference type="SUPFAM" id="SSF48065">
    <property type="entry name" value="DBL homology domain (DH-domain)"/>
    <property type="match status" value="1"/>
</dbReference>
<evidence type="ECO:0000256" key="9">
    <source>
        <dbReference type="SAM" id="Coils"/>
    </source>
</evidence>
<dbReference type="InterPro" id="IPR000306">
    <property type="entry name" value="Znf_FYVE"/>
</dbReference>
<dbReference type="InterPro" id="IPR013083">
    <property type="entry name" value="Znf_RING/FYVE/PHD"/>
</dbReference>
<dbReference type="Proteomes" id="UP000007879">
    <property type="component" value="Unassembled WGS sequence"/>
</dbReference>
<comment type="subcellular location">
    <subcellularLocation>
        <location evidence="1">Cytoplasm</location>
        <location evidence="1">Cytoskeleton</location>
    </subcellularLocation>
</comment>
<evidence type="ECO:0000259" key="11">
    <source>
        <dbReference type="PROSITE" id="PS50003"/>
    </source>
</evidence>
<evidence type="ECO:0008006" key="16">
    <source>
        <dbReference type="Google" id="ProtNLM"/>
    </source>
</evidence>
<dbReference type="InterPro" id="IPR017455">
    <property type="entry name" value="Znf_FYVE-rel"/>
</dbReference>
<feature type="coiled-coil region" evidence="9">
    <location>
        <begin position="82"/>
        <end position="109"/>
    </location>
</feature>
<dbReference type="Gene3D" id="2.30.29.30">
    <property type="entry name" value="Pleckstrin-homology domain (PH domain)/Phosphotyrosine-binding domain (PTB)"/>
    <property type="match status" value="2"/>
</dbReference>
<dbReference type="InterPro" id="IPR011011">
    <property type="entry name" value="Znf_FYVE_PHD"/>
</dbReference>
<keyword evidence="7" id="KW-0206">Cytoskeleton</keyword>
<sequence>LYSRYTAGFEDAMKKLTVTMAKEKKLDVVVKEFERNLGTGLGVAHYMLEPIQRIPRYKLLLEAYLKNLPDDSEERSSATKALEIIGEAADRTNNMIKELENSNEILAIERTITGYKGTLLLAHRRFIKKGMLQKSSRKTQTPRMFFLFSDILLHTEPTGPSTYKFKNEMKLCSVRVEVPKVSLVPFSFELLGTNRAFILSARSEEEMVEWMTTLAGAIRNEEEKMKSLKRGEQLSTLDRSGFGSFAPILVPDQSVSMCQICSEEFTFIFRRHHCRACGRVVCGNCSPFKAYLAYMNKEERICSVCNHHQIRQHSSQGRGDEIDGDVQSPAELSRPIIPSVLILDHEKEAITRGYVLEQDGKKWNRCWYVVGKDLALYKFKAHEDIKANGTVPLPGYRVTSDKASMTINLIHHQAMKELNLSFKTENLADFETWVEVVEKAAQMEVCEVPVNQDNRMSVSYGSKNRVCSKSVQDIVDSEEPVPAPLTPQSTRVNKTPLF</sequence>
<evidence type="ECO:0000256" key="3">
    <source>
        <dbReference type="ARBA" id="ARBA00022658"/>
    </source>
</evidence>
<dbReference type="InterPro" id="IPR051092">
    <property type="entry name" value="FYVE_RhoGEF_PH"/>
</dbReference>
<evidence type="ECO:0000256" key="4">
    <source>
        <dbReference type="ARBA" id="ARBA00022723"/>
    </source>
</evidence>
<feature type="domain" description="FYVE-type" evidence="13">
    <location>
        <begin position="252"/>
        <end position="310"/>
    </location>
</feature>
<dbReference type="InterPro" id="IPR035899">
    <property type="entry name" value="DBL_dom_sf"/>
</dbReference>
<dbReference type="PROSITE" id="PS50178">
    <property type="entry name" value="ZF_FYVE"/>
    <property type="match status" value="1"/>
</dbReference>
<dbReference type="PROSITE" id="PS50003">
    <property type="entry name" value="PH_DOMAIN"/>
    <property type="match status" value="2"/>
</dbReference>
<keyword evidence="4" id="KW-0479">Metal-binding</keyword>
<organism evidence="14 15">
    <name type="scientific">Amphimedon queenslandica</name>
    <name type="common">Sponge</name>
    <dbReference type="NCBI Taxonomy" id="400682"/>
    <lineage>
        <taxon>Eukaryota</taxon>
        <taxon>Metazoa</taxon>
        <taxon>Porifera</taxon>
        <taxon>Demospongiae</taxon>
        <taxon>Heteroscleromorpha</taxon>
        <taxon>Haplosclerida</taxon>
        <taxon>Niphatidae</taxon>
        <taxon>Amphimedon</taxon>
    </lineage>
</organism>
<keyword evidence="9" id="KW-0175">Coiled coil</keyword>
<dbReference type="Gene3D" id="3.30.40.10">
    <property type="entry name" value="Zinc/RING finger domain, C3HC4 (zinc finger)"/>
    <property type="match status" value="1"/>
</dbReference>
<evidence type="ECO:0000259" key="12">
    <source>
        <dbReference type="PROSITE" id="PS50010"/>
    </source>
</evidence>